<dbReference type="PANTHER" id="PTHR12558:SF13">
    <property type="entry name" value="CELL DIVISION CYCLE PROTEIN 27 HOMOLOG"/>
    <property type="match status" value="1"/>
</dbReference>
<sequence length="418" mass="48878">MTYSEQMVEALHDQELEKAQDLLKKALESDEQEVLLDLAEYLEYMGFQEESRLIYDKVMDEDPEDKGFYINLASMAADDGDFDKAYEYLSQIPEDDENYLAAVVETADLYQMEGFYEAALEKLRLAESMSDSPLITFAMAELFYSQGRYQEAIDKYVLLDVEEIYEATRVSTYQRIGTAYASIGKFELALEYLEKSLELYHDDNVLFELANINMELGEDKRAIDYFKQLDVLNPDFDGYEYLYAQALEHDNNFEEAKNIALQGLKKNPQDVPLLHFLSRISYQMHDFEEAEKYLMQALDVPDMHDETVFLLSNLYLDHEDYEAVVHLEDVLDEEHLLASWNFAKAYMELDEEDKAEEIFDGLAENMSNNPEFLKDYIDVLRRIGRQTDAKTQVEKYLDLVPDDENMQNLLQDLQLEEY</sequence>
<gene>
    <name evidence="2" type="ORF">BG261_00450</name>
</gene>
<dbReference type="Pfam" id="PF25058">
    <property type="entry name" value="ARM_TT21"/>
    <property type="match status" value="1"/>
</dbReference>
<keyword evidence="3" id="KW-1185">Reference proteome</keyword>
<dbReference type="EMBL" id="MKIR01000001">
    <property type="protein sequence ID" value="OFI50391.1"/>
    <property type="molecule type" value="Genomic_DNA"/>
</dbReference>
<dbReference type="PANTHER" id="PTHR12558">
    <property type="entry name" value="CELL DIVISION CYCLE 16,23,27"/>
    <property type="match status" value="1"/>
</dbReference>
<keyword evidence="1" id="KW-0802">TPR repeat</keyword>
<dbReference type="PROSITE" id="PS50293">
    <property type="entry name" value="TPR_REGION"/>
    <property type="match status" value="1"/>
</dbReference>
<dbReference type="AlphaFoldDB" id="A0A1E8GQ59"/>
<dbReference type="InterPro" id="IPR011990">
    <property type="entry name" value="TPR-like_helical_dom_sf"/>
</dbReference>
<dbReference type="SUPFAM" id="SSF48452">
    <property type="entry name" value="TPR-like"/>
    <property type="match status" value="2"/>
</dbReference>
<evidence type="ECO:0000313" key="2">
    <source>
        <dbReference type="EMBL" id="OFI50391.1"/>
    </source>
</evidence>
<organism evidence="2 3">
    <name type="scientific">Floricoccus tropicus</name>
    <dbReference type="NCBI Taxonomy" id="1859473"/>
    <lineage>
        <taxon>Bacteria</taxon>
        <taxon>Bacillati</taxon>
        <taxon>Bacillota</taxon>
        <taxon>Bacilli</taxon>
        <taxon>Lactobacillales</taxon>
        <taxon>Streptococcaceae</taxon>
        <taxon>Floricoccus</taxon>
    </lineage>
</organism>
<dbReference type="SMART" id="SM00028">
    <property type="entry name" value="TPR"/>
    <property type="match status" value="4"/>
</dbReference>
<reference evidence="3" key="1">
    <citation type="submission" date="2016-09" db="EMBL/GenBank/DDBJ databases">
        <title>Draft genome sequence of a novel species of the family Streptococcaceae isolated from flowers.</title>
        <authorList>
            <person name="Chuah L.-O."/>
            <person name="Yap K.-P."/>
            <person name="Thong K.L."/>
            <person name="Liong M.T."/>
            <person name="Ahmad R."/>
            <person name="Rusul G."/>
        </authorList>
    </citation>
    <scope>NUCLEOTIDE SEQUENCE [LARGE SCALE GENOMIC DNA]</scope>
    <source>
        <strain evidence="3">DF1</strain>
    </source>
</reference>
<accession>A0A1E8GQ59</accession>
<dbReference type="RefSeq" id="WP_070791132.1">
    <property type="nucleotide sequence ID" value="NZ_MKIR01000001.1"/>
</dbReference>
<dbReference type="Proteomes" id="UP000178622">
    <property type="component" value="Unassembled WGS sequence"/>
</dbReference>
<feature type="repeat" description="TPR" evidence="1">
    <location>
        <begin position="170"/>
        <end position="203"/>
    </location>
</feature>
<dbReference type="Gene3D" id="1.25.40.10">
    <property type="entry name" value="Tetratricopeptide repeat domain"/>
    <property type="match status" value="2"/>
</dbReference>
<dbReference type="Pfam" id="PF13181">
    <property type="entry name" value="TPR_8"/>
    <property type="match status" value="2"/>
</dbReference>
<name>A0A1E8GQ59_9LACT</name>
<protein>
    <recommendedName>
        <fullName evidence="4">Tetratricopeptide repeat protein</fullName>
    </recommendedName>
</protein>
<evidence type="ECO:0000256" key="1">
    <source>
        <dbReference type="PROSITE-ProRule" id="PRU00339"/>
    </source>
</evidence>
<proteinExistence type="predicted"/>
<evidence type="ECO:0000313" key="3">
    <source>
        <dbReference type="Proteomes" id="UP000178622"/>
    </source>
</evidence>
<evidence type="ECO:0008006" key="4">
    <source>
        <dbReference type="Google" id="ProtNLM"/>
    </source>
</evidence>
<dbReference type="InterPro" id="IPR019734">
    <property type="entry name" value="TPR_rpt"/>
</dbReference>
<dbReference type="OrthoDB" id="2080803at2"/>
<dbReference type="PROSITE" id="PS50005">
    <property type="entry name" value="TPR"/>
    <property type="match status" value="1"/>
</dbReference>
<dbReference type="STRING" id="1859473.BG261_00450"/>
<comment type="caution">
    <text evidence="2">The sequence shown here is derived from an EMBL/GenBank/DDBJ whole genome shotgun (WGS) entry which is preliminary data.</text>
</comment>